<sequence>MRRVPRLHHLRSAVAPYRFRLFAVLVVAAVAVNLAQFRGIDRERFREFEAVGRYETSDVARIAYENGGWHRQRYGLYLGLGTLAPGATVYIPTPSGFADDRKIADETESRLRVFGRAGRVEWVPAPAVAAGTGFDPRPFVVASGVGGARGAPWALAVDPALPRPAGPANPDDYLKRIVTGEGARGTAGARTFALIRWPVARDGEDHDYQELLVETALLPASLRAELPR</sequence>
<evidence type="ECO:0000313" key="2">
    <source>
        <dbReference type="Proteomes" id="UP000482800"/>
    </source>
</evidence>
<dbReference type="Proteomes" id="UP000482800">
    <property type="component" value="Unassembled WGS sequence"/>
</dbReference>
<name>A0A6V8KF48_9ACTN</name>
<keyword evidence="2" id="KW-1185">Reference proteome</keyword>
<proteinExistence type="predicted"/>
<reference evidence="1 2" key="2">
    <citation type="submission" date="2020-03" db="EMBL/GenBank/DDBJ databases">
        <authorList>
            <person name="Ichikawa N."/>
            <person name="Kimura A."/>
            <person name="Kitahashi Y."/>
            <person name="Uohara A."/>
        </authorList>
    </citation>
    <scope>NUCLEOTIDE SEQUENCE [LARGE SCALE GENOMIC DNA]</scope>
    <source>
        <strain evidence="1 2">NBRC 108639</strain>
    </source>
</reference>
<reference evidence="1 2" key="1">
    <citation type="submission" date="2020-03" db="EMBL/GenBank/DDBJ databases">
        <title>Whole genome shotgun sequence of Phytohabitans houttuyneae NBRC 108639.</title>
        <authorList>
            <person name="Komaki H."/>
            <person name="Tamura T."/>
        </authorList>
    </citation>
    <scope>NUCLEOTIDE SEQUENCE [LARGE SCALE GENOMIC DNA]</scope>
    <source>
        <strain evidence="1 2">NBRC 108639</strain>
    </source>
</reference>
<comment type="caution">
    <text evidence="1">The sequence shown here is derived from an EMBL/GenBank/DDBJ whole genome shotgun (WGS) entry which is preliminary data.</text>
</comment>
<accession>A0A6V8KF48</accession>
<gene>
    <name evidence="1" type="ORF">Phou_066140</name>
</gene>
<dbReference type="EMBL" id="BLPF01000002">
    <property type="protein sequence ID" value="GFJ82434.1"/>
    <property type="molecule type" value="Genomic_DNA"/>
</dbReference>
<protein>
    <submittedName>
        <fullName evidence="1">Uncharacterized protein</fullName>
    </submittedName>
</protein>
<dbReference type="AlphaFoldDB" id="A0A6V8KF48"/>
<evidence type="ECO:0000313" key="1">
    <source>
        <dbReference type="EMBL" id="GFJ82434.1"/>
    </source>
</evidence>
<organism evidence="1 2">
    <name type="scientific">Phytohabitans houttuyneae</name>
    <dbReference type="NCBI Taxonomy" id="1076126"/>
    <lineage>
        <taxon>Bacteria</taxon>
        <taxon>Bacillati</taxon>
        <taxon>Actinomycetota</taxon>
        <taxon>Actinomycetes</taxon>
        <taxon>Micromonosporales</taxon>
        <taxon>Micromonosporaceae</taxon>
    </lineage>
</organism>